<dbReference type="InterPro" id="IPR053242">
    <property type="entry name" value="PAM2-like_domain"/>
</dbReference>
<dbReference type="AlphaFoldDB" id="A0A9P5SI41"/>
<dbReference type="PROSITE" id="PS50828">
    <property type="entry name" value="SMR"/>
    <property type="match status" value="1"/>
</dbReference>
<accession>A0A9P5SI41</accession>
<dbReference type="SMART" id="SM00356">
    <property type="entry name" value="ZnF_C3H1"/>
    <property type="match status" value="2"/>
</dbReference>
<evidence type="ECO:0000256" key="5">
    <source>
        <dbReference type="SAM" id="MobiDB-lite"/>
    </source>
</evidence>
<evidence type="ECO:0000256" key="1">
    <source>
        <dbReference type="ARBA" id="ARBA00022723"/>
    </source>
</evidence>
<dbReference type="GO" id="GO:0008270">
    <property type="term" value="F:zinc ion binding"/>
    <property type="evidence" value="ECO:0007669"/>
    <property type="project" value="UniProtKB-KW"/>
</dbReference>
<keyword evidence="9" id="KW-1185">Reference proteome</keyword>
<dbReference type="PANTHER" id="PTHR46651:SF1">
    <property type="entry name" value="SMALL MUTS RELATED FAMILY PROTEIN"/>
    <property type="match status" value="1"/>
</dbReference>
<dbReference type="Gene3D" id="3.30.1370.110">
    <property type="match status" value="1"/>
</dbReference>
<dbReference type="Pfam" id="PF26091">
    <property type="entry name" value="PWI_CCDC43"/>
    <property type="match status" value="1"/>
</dbReference>
<dbReference type="SUPFAM" id="SSF90229">
    <property type="entry name" value="CCCH zinc finger"/>
    <property type="match status" value="1"/>
</dbReference>
<dbReference type="SUPFAM" id="SSF160443">
    <property type="entry name" value="SMR domain-like"/>
    <property type="match status" value="1"/>
</dbReference>
<organism evidence="8 9">
    <name type="scientific">Podila minutissima</name>
    <dbReference type="NCBI Taxonomy" id="64525"/>
    <lineage>
        <taxon>Eukaryota</taxon>
        <taxon>Fungi</taxon>
        <taxon>Fungi incertae sedis</taxon>
        <taxon>Mucoromycota</taxon>
        <taxon>Mortierellomycotina</taxon>
        <taxon>Mortierellomycetes</taxon>
        <taxon>Mortierellales</taxon>
        <taxon>Mortierellaceae</taxon>
        <taxon>Podila</taxon>
    </lineage>
</organism>
<evidence type="ECO:0000313" key="8">
    <source>
        <dbReference type="EMBL" id="KAF9330184.1"/>
    </source>
</evidence>
<feature type="region of interest" description="Disordered" evidence="5">
    <location>
        <begin position="112"/>
        <end position="169"/>
    </location>
</feature>
<keyword evidence="1 4" id="KW-0479">Metal-binding</keyword>
<evidence type="ECO:0000259" key="7">
    <source>
        <dbReference type="PROSITE" id="PS50828"/>
    </source>
</evidence>
<protein>
    <submittedName>
        <fullName evidence="8">Uncharacterized protein</fullName>
    </submittedName>
</protein>
<dbReference type="InterPro" id="IPR000571">
    <property type="entry name" value="Znf_CCCH"/>
</dbReference>
<evidence type="ECO:0000256" key="2">
    <source>
        <dbReference type="ARBA" id="ARBA00022771"/>
    </source>
</evidence>
<dbReference type="InterPro" id="IPR002625">
    <property type="entry name" value="Smr_dom"/>
</dbReference>
<proteinExistence type="predicted"/>
<dbReference type="Gene3D" id="3.30.1370.210">
    <property type="match status" value="1"/>
</dbReference>
<dbReference type="Pfam" id="PF01713">
    <property type="entry name" value="Smr"/>
    <property type="match status" value="1"/>
</dbReference>
<keyword evidence="2 4" id="KW-0863">Zinc-finger</keyword>
<evidence type="ECO:0000256" key="3">
    <source>
        <dbReference type="ARBA" id="ARBA00022833"/>
    </source>
</evidence>
<evidence type="ECO:0000259" key="6">
    <source>
        <dbReference type="PROSITE" id="PS50103"/>
    </source>
</evidence>
<dbReference type="SMART" id="SM01162">
    <property type="entry name" value="DUF1771"/>
    <property type="match status" value="1"/>
</dbReference>
<keyword evidence="3 4" id="KW-0862">Zinc</keyword>
<dbReference type="SMART" id="SM00463">
    <property type="entry name" value="SMR"/>
    <property type="match status" value="1"/>
</dbReference>
<feature type="domain" description="Smr" evidence="7">
    <location>
        <begin position="548"/>
        <end position="627"/>
    </location>
</feature>
<evidence type="ECO:0000256" key="4">
    <source>
        <dbReference type="PROSITE-ProRule" id="PRU00723"/>
    </source>
</evidence>
<name>A0A9P5SI41_9FUNG</name>
<dbReference type="InterPro" id="IPR036855">
    <property type="entry name" value="Znf_CCCH_sf"/>
</dbReference>
<dbReference type="InterPro" id="IPR036063">
    <property type="entry name" value="Smr_dom_sf"/>
</dbReference>
<dbReference type="InterPro" id="IPR058771">
    <property type="entry name" value="PWI_CCDC43"/>
</dbReference>
<feature type="domain" description="C3H1-type" evidence="6">
    <location>
        <begin position="281"/>
        <end position="303"/>
    </location>
</feature>
<feature type="region of interest" description="Disordered" evidence="5">
    <location>
        <begin position="366"/>
        <end position="411"/>
    </location>
</feature>
<dbReference type="PANTHER" id="PTHR46651">
    <property type="entry name" value="POLYADENYLATE-BINDING PROTEIN-INTERACTING PROTEIN 7"/>
    <property type="match status" value="1"/>
</dbReference>
<dbReference type="Pfam" id="PF08590">
    <property type="entry name" value="DUF1771"/>
    <property type="match status" value="1"/>
</dbReference>
<sequence>MATWISNYLACLGLDIASFEPYITGILYDENLSEEDKTATIYECLESSCPLENINLQDAVAELFTQYNQDGLFWLQAPVYQYPVEPDYQQYQHTVIPPPPGSRAIRIVRPDEDAEHQEPIPSDELSDRPRDSWARIDDDEEANGATEKADVETQDLNGHVPEDRDALDPFDDDEFNPFAPPSASDIEVINETQKYVLPKQYPPPILYGHDLEYDEEEAILDVDMTPMDMLLLIISDTTPEKVEKAFENSGYDMDSTLERIMEGKSAIKNPLAQYVPTGDVRSQQTCRHFLQGNCFRKDCWYSHDLDLMVCKFWLKGQCFKGEGCEFNHFMDAGRIAESATMTTAPKQKPPAMDDFDFPSLGAAAPKKASAWGSTKGATKKANRTKETSNDSADSLASQLEEKAKITSPPMLSKPAVSYSATAAAAAAKPLKPFQRTSTATGTEEQCRDFKGSMEPTSIPWLETGSAINGHYMEARTKAIEYARARNRCFEKASDAYMKNDRTMATKLSIQGREYNDKMMAVHRDASRKIFDARNQTMIKSTTKGETWIDLHGLHKDESLAFLDEFMEKLEIEEYSGMVYIVTGVGNHSAGRAKLKPAVMDWLDSWGYMWQELKLEKLKGGIIALKVTDGKA</sequence>
<dbReference type="InterPro" id="IPR013899">
    <property type="entry name" value="DUF1771"/>
</dbReference>
<feature type="zinc finger region" description="C3H1-type" evidence="4">
    <location>
        <begin position="281"/>
        <end position="303"/>
    </location>
</feature>
<dbReference type="PROSITE" id="PS50103">
    <property type="entry name" value="ZF_C3H1"/>
    <property type="match status" value="2"/>
</dbReference>
<gene>
    <name evidence="8" type="ORF">BG006_006848</name>
</gene>
<evidence type="ECO:0000313" key="9">
    <source>
        <dbReference type="Proteomes" id="UP000696485"/>
    </source>
</evidence>
<feature type="compositionally biased region" description="Basic and acidic residues" evidence="5">
    <location>
        <begin position="125"/>
        <end position="136"/>
    </location>
</feature>
<comment type="caution">
    <text evidence="8">The sequence shown here is derived from an EMBL/GenBank/DDBJ whole genome shotgun (WGS) entry which is preliminary data.</text>
</comment>
<feature type="zinc finger region" description="C3H1-type" evidence="4">
    <location>
        <begin position="304"/>
        <end position="331"/>
    </location>
</feature>
<dbReference type="Proteomes" id="UP000696485">
    <property type="component" value="Unassembled WGS sequence"/>
</dbReference>
<dbReference type="EMBL" id="JAAAUY010000416">
    <property type="protein sequence ID" value="KAF9330184.1"/>
    <property type="molecule type" value="Genomic_DNA"/>
</dbReference>
<feature type="domain" description="C3H1-type" evidence="6">
    <location>
        <begin position="304"/>
        <end position="331"/>
    </location>
</feature>
<reference evidence="8" key="1">
    <citation type="journal article" date="2020" name="Fungal Divers.">
        <title>Resolving the Mortierellaceae phylogeny through synthesis of multi-gene phylogenetics and phylogenomics.</title>
        <authorList>
            <person name="Vandepol N."/>
            <person name="Liber J."/>
            <person name="Desiro A."/>
            <person name="Na H."/>
            <person name="Kennedy M."/>
            <person name="Barry K."/>
            <person name="Grigoriev I.V."/>
            <person name="Miller A.N."/>
            <person name="O'Donnell K."/>
            <person name="Stajich J.E."/>
            <person name="Bonito G."/>
        </authorList>
    </citation>
    <scope>NUCLEOTIDE SEQUENCE</scope>
    <source>
        <strain evidence="8">NVP1</strain>
    </source>
</reference>